<dbReference type="InterPro" id="IPR028889">
    <property type="entry name" value="USP"/>
</dbReference>
<reference evidence="9" key="1">
    <citation type="journal article" date="2023" name="Commun. Biol.">
        <title>Genome analysis of Parmales, the sister group of diatoms, reveals the evolutionary specialization of diatoms from phago-mixotrophs to photoautotrophs.</title>
        <authorList>
            <person name="Ban H."/>
            <person name="Sato S."/>
            <person name="Yoshikawa S."/>
            <person name="Yamada K."/>
            <person name="Nakamura Y."/>
            <person name="Ichinomiya M."/>
            <person name="Sato N."/>
            <person name="Blanc-Mathieu R."/>
            <person name="Endo H."/>
            <person name="Kuwata A."/>
            <person name="Ogata H."/>
        </authorList>
    </citation>
    <scope>NUCLEOTIDE SEQUENCE [LARGE SCALE GENOMIC DNA]</scope>
    <source>
        <strain evidence="9">NIES 3699</strain>
    </source>
</reference>
<name>A0A9W6ZEK8_9STRA</name>
<evidence type="ECO:0000256" key="4">
    <source>
        <dbReference type="PROSITE-ProRule" id="PRU00502"/>
    </source>
</evidence>
<feature type="domain" description="USP" evidence="6">
    <location>
        <begin position="354"/>
        <end position="723"/>
    </location>
</feature>
<comment type="caution">
    <text evidence="8">The sequence shown here is derived from an EMBL/GenBank/DDBJ whole genome shotgun (WGS) entry which is preliminary data.</text>
</comment>
<keyword evidence="9" id="KW-1185">Reference proteome</keyword>
<accession>A0A9W6ZEK8</accession>
<feature type="region of interest" description="Disordered" evidence="5">
    <location>
        <begin position="248"/>
        <end position="284"/>
    </location>
</feature>
<gene>
    <name evidence="8" type="ORF">TrVE_jg5210</name>
</gene>
<sequence>MACPHISGLSDYYNQNAERPLTTLERNYHNLYLRKPGNKPQAWRKMVFEGILMAHFEQTGLASNGPASLPPSTQLPRSNPTRPNDFGDDLLGELMSLEQAVQDRAKRAKISHGGLEDQDAARLCASVLSKNVLYPHHIPKFKQIRRSCIAASPHSPSPSPSSSASTSCDHCSKPLSLCLTQGFRCLECSSSFCSDCRTTHGITKGRGHEFSTTLDSSSRLYCSACPDYVHHPSFDDARFEVDSSLLLLSPPLPPPPSQTTSASTTTTTTTSTTANSTALPPLHPPSVSRLSAADALTLTKSDLARIKFFDIDDKSFSPNSPDLTPFQARVRLLLRQRKDSQPRQTPLLQIDRPVGLYNIGNTCFMNTVLQCLMATKTVEEFFLQKSGHNFAACSQPRCLACSLDKLFLETFASSSGINVVPALQPNHEHENNGQIPTPLQLKGFPLIPNEILSTAWSIDSMKHLARYAQHDSHEYLQALLHAVGKALRTSSASANRRDKDIIEESFGGSVKNILVCSVCGETREKDEAFVNLSVEVGELNRISPASSPSPAPRVSPNGSSNASNNNSNGNGNRSKTKTPEVIPPTTLQNCIATFTSPETIPTPLSCEKCKAKQVFSKQIKLHNLPRNLVLHLKRFRRNKKLSNTVEFPAVLDVAPFTKTGATSTVYMLNAIVNHEGGLHQGHYNCYIKKNKEWFRCQDDKVYLVEEEAVLGDNCTAYLLFYSR</sequence>
<feature type="compositionally biased region" description="Low complexity" evidence="5">
    <location>
        <begin position="554"/>
        <end position="573"/>
    </location>
</feature>
<dbReference type="Gene3D" id="3.30.40.10">
    <property type="entry name" value="Zinc/RING finger domain, C3HC4 (zinc finger)"/>
    <property type="match status" value="1"/>
</dbReference>
<dbReference type="GO" id="GO:0016579">
    <property type="term" value="P:protein deubiquitination"/>
    <property type="evidence" value="ECO:0007669"/>
    <property type="project" value="InterPro"/>
</dbReference>
<feature type="domain" description="UBP-type" evidence="7">
    <location>
        <begin position="150"/>
        <end position="248"/>
    </location>
</feature>
<evidence type="ECO:0000256" key="3">
    <source>
        <dbReference type="ARBA" id="ARBA00022833"/>
    </source>
</evidence>
<dbReference type="PANTHER" id="PTHR21646">
    <property type="entry name" value="UBIQUITIN CARBOXYL-TERMINAL HYDROLASE"/>
    <property type="match status" value="1"/>
</dbReference>
<dbReference type="PROSITE" id="PS50271">
    <property type="entry name" value="ZF_UBP"/>
    <property type="match status" value="1"/>
</dbReference>
<dbReference type="PROSITE" id="PS00973">
    <property type="entry name" value="USP_2"/>
    <property type="match status" value="1"/>
</dbReference>
<dbReference type="AlphaFoldDB" id="A0A9W6ZEK8"/>
<dbReference type="InterPro" id="IPR001394">
    <property type="entry name" value="Peptidase_C19_UCH"/>
</dbReference>
<evidence type="ECO:0000256" key="5">
    <source>
        <dbReference type="SAM" id="MobiDB-lite"/>
    </source>
</evidence>
<evidence type="ECO:0000259" key="6">
    <source>
        <dbReference type="PROSITE" id="PS50235"/>
    </source>
</evidence>
<organism evidence="8 9">
    <name type="scientific">Triparma verrucosa</name>
    <dbReference type="NCBI Taxonomy" id="1606542"/>
    <lineage>
        <taxon>Eukaryota</taxon>
        <taxon>Sar</taxon>
        <taxon>Stramenopiles</taxon>
        <taxon>Ochrophyta</taxon>
        <taxon>Bolidophyceae</taxon>
        <taxon>Parmales</taxon>
        <taxon>Triparmaceae</taxon>
        <taxon>Triparma</taxon>
    </lineage>
</organism>
<dbReference type="InterPro" id="IPR013083">
    <property type="entry name" value="Znf_RING/FYVE/PHD"/>
</dbReference>
<dbReference type="EMBL" id="BRXX01000601">
    <property type="protein sequence ID" value="GMH49658.1"/>
    <property type="molecule type" value="Genomic_DNA"/>
</dbReference>
<evidence type="ECO:0008006" key="10">
    <source>
        <dbReference type="Google" id="ProtNLM"/>
    </source>
</evidence>
<dbReference type="Proteomes" id="UP001165160">
    <property type="component" value="Unassembled WGS sequence"/>
</dbReference>
<keyword evidence="1" id="KW-0479">Metal-binding</keyword>
<dbReference type="GO" id="GO:0004843">
    <property type="term" value="F:cysteine-type deubiquitinase activity"/>
    <property type="evidence" value="ECO:0007669"/>
    <property type="project" value="InterPro"/>
</dbReference>
<dbReference type="SUPFAM" id="SSF54001">
    <property type="entry name" value="Cysteine proteinases"/>
    <property type="match status" value="1"/>
</dbReference>
<dbReference type="InterPro" id="IPR038765">
    <property type="entry name" value="Papain-like_cys_pep_sf"/>
</dbReference>
<keyword evidence="2 4" id="KW-0863">Zinc-finger</keyword>
<dbReference type="PROSITE" id="PS50235">
    <property type="entry name" value="USP_3"/>
    <property type="match status" value="1"/>
</dbReference>
<dbReference type="InterPro" id="IPR050185">
    <property type="entry name" value="Ub_carboxyl-term_hydrolase"/>
</dbReference>
<dbReference type="Gene3D" id="3.90.70.10">
    <property type="entry name" value="Cysteine proteinases"/>
    <property type="match status" value="1"/>
</dbReference>
<feature type="region of interest" description="Disordered" evidence="5">
    <location>
        <begin position="62"/>
        <end position="84"/>
    </location>
</feature>
<dbReference type="Pfam" id="PF00443">
    <property type="entry name" value="UCH"/>
    <property type="match status" value="1"/>
</dbReference>
<dbReference type="InterPro" id="IPR001607">
    <property type="entry name" value="Znf_UBP"/>
</dbReference>
<evidence type="ECO:0000259" key="7">
    <source>
        <dbReference type="PROSITE" id="PS50271"/>
    </source>
</evidence>
<evidence type="ECO:0000313" key="9">
    <source>
        <dbReference type="Proteomes" id="UP001165160"/>
    </source>
</evidence>
<evidence type="ECO:0000313" key="8">
    <source>
        <dbReference type="EMBL" id="GMH49658.1"/>
    </source>
</evidence>
<evidence type="ECO:0000256" key="1">
    <source>
        <dbReference type="ARBA" id="ARBA00022723"/>
    </source>
</evidence>
<evidence type="ECO:0000256" key="2">
    <source>
        <dbReference type="ARBA" id="ARBA00022771"/>
    </source>
</evidence>
<proteinExistence type="predicted"/>
<feature type="region of interest" description="Disordered" evidence="5">
    <location>
        <begin position="541"/>
        <end position="582"/>
    </location>
</feature>
<feature type="compositionally biased region" description="Polar residues" evidence="5">
    <location>
        <begin position="62"/>
        <end position="82"/>
    </location>
</feature>
<dbReference type="GO" id="GO:0008270">
    <property type="term" value="F:zinc ion binding"/>
    <property type="evidence" value="ECO:0007669"/>
    <property type="project" value="UniProtKB-KW"/>
</dbReference>
<feature type="compositionally biased region" description="Low complexity" evidence="5">
    <location>
        <begin position="258"/>
        <end position="280"/>
    </location>
</feature>
<protein>
    <recommendedName>
        <fullName evidence="10">Ubiquitinyl hydrolase 1</fullName>
    </recommendedName>
</protein>
<dbReference type="InterPro" id="IPR018200">
    <property type="entry name" value="USP_CS"/>
</dbReference>
<keyword evidence="3" id="KW-0862">Zinc</keyword>